<name>A0A6J4UQ50_9BACT</name>
<protein>
    <recommendedName>
        <fullName evidence="2">Transposase Synechocystis PCC 6803 domain-containing protein</fullName>
    </recommendedName>
</protein>
<organism evidence="1">
    <name type="scientific">uncultured Thermomicrobiales bacterium</name>
    <dbReference type="NCBI Taxonomy" id="1645740"/>
    <lineage>
        <taxon>Bacteria</taxon>
        <taxon>Pseudomonadati</taxon>
        <taxon>Thermomicrobiota</taxon>
        <taxon>Thermomicrobia</taxon>
        <taxon>Thermomicrobiales</taxon>
        <taxon>environmental samples</taxon>
    </lineage>
</organism>
<proteinExistence type="predicted"/>
<accession>A0A6J4UQ50</accession>
<sequence>MASRTPADLRERAVAAVGSGMARPEVARAYGVSLRSLERWRARAGRGEPLADR</sequence>
<gene>
    <name evidence="1" type="ORF">AVDCRST_MAG19-1120</name>
</gene>
<dbReference type="SUPFAM" id="SSF46689">
    <property type="entry name" value="Homeodomain-like"/>
    <property type="match status" value="1"/>
</dbReference>
<evidence type="ECO:0000313" key="1">
    <source>
        <dbReference type="EMBL" id="CAA9554685.1"/>
    </source>
</evidence>
<dbReference type="AlphaFoldDB" id="A0A6J4UQ50"/>
<dbReference type="EMBL" id="CADCWL010000046">
    <property type="protein sequence ID" value="CAA9554685.1"/>
    <property type="molecule type" value="Genomic_DNA"/>
</dbReference>
<reference evidence="1" key="1">
    <citation type="submission" date="2020-02" db="EMBL/GenBank/DDBJ databases">
        <authorList>
            <person name="Meier V. D."/>
        </authorList>
    </citation>
    <scope>NUCLEOTIDE SEQUENCE</scope>
    <source>
        <strain evidence="1">AVDCRST_MAG19</strain>
    </source>
</reference>
<feature type="non-terminal residue" evidence="1">
    <location>
        <position position="53"/>
    </location>
</feature>
<dbReference type="InterPro" id="IPR009057">
    <property type="entry name" value="Homeodomain-like_sf"/>
</dbReference>
<evidence type="ECO:0008006" key="2">
    <source>
        <dbReference type="Google" id="ProtNLM"/>
    </source>
</evidence>
<dbReference type="Pfam" id="PF13384">
    <property type="entry name" value="HTH_23"/>
    <property type="match status" value="1"/>
</dbReference>